<protein>
    <submittedName>
        <fullName evidence="1">Uncharacterized protein</fullName>
    </submittedName>
</protein>
<dbReference type="EMBL" id="JAVDTI010000002">
    <property type="protein sequence ID" value="MDR6805241.1"/>
    <property type="molecule type" value="Genomic_DNA"/>
</dbReference>
<reference evidence="1 2" key="1">
    <citation type="submission" date="2023-07" db="EMBL/GenBank/DDBJ databases">
        <title>Sorghum-associated microbial communities from plants grown in Nebraska, USA.</title>
        <authorList>
            <person name="Schachtman D."/>
        </authorList>
    </citation>
    <scope>NUCLEOTIDE SEQUENCE [LARGE SCALE GENOMIC DNA]</scope>
    <source>
        <strain evidence="1 2">BE57</strain>
    </source>
</reference>
<sequence length="60" mass="6806">MPCQIRKVGLSYSKTGFGRLKRPDECPIPNIRVIKADKSQIVLENRLSNSYIWDTIGSVL</sequence>
<keyword evidence="2" id="KW-1185">Reference proteome</keyword>
<proteinExistence type="predicted"/>
<evidence type="ECO:0000313" key="1">
    <source>
        <dbReference type="EMBL" id="MDR6805241.1"/>
    </source>
</evidence>
<dbReference type="Proteomes" id="UP001264980">
    <property type="component" value="Unassembled WGS sequence"/>
</dbReference>
<organism evidence="1 2">
    <name type="scientific">Dyadobacter fermentans</name>
    <dbReference type="NCBI Taxonomy" id="94254"/>
    <lineage>
        <taxon>Bacteria</taxon>
        <taxon>Pseudomonadati</taxon>
        <taxon>Bacteroidota</taxon>
        <taxon>Cytophagia</taxon>
        <taxon>Cytophagales</taxon>
        <taxon>Spirosomataceae</taxon>
        <taxon>Dyadobacter</taxon>
    </lineage>
</organism>
<comment type="caution">
    <text evidence="1">The sequence shown here is derived from an EMBL/GenBank/DDBJ whole genome shotgun (WGS) entry which is preliminary data.</text>
</comment>
<evidence type="ECO:0000313" key="2">
    <source>
        <dbReference type="Proteomes" id="UP001264980"/>
    </source>
</evidence>
<name>A0ABU1QVQ0_9BACT</name>
<gene>
    <name evidence="1" type="ORF">J2W84_002287</name>
</gene>
<accession>A0ABU1QVQ0</accession>